<evidence type="ECO:0000259" key="4">
    <source>
        <dbReference type="Pfam" id="PF02709"/>
    </source>
</evidence>
<feature type="domain" description="Galactosyltransferase C-terminal" evidence="4">
    <location>
        <begin position="413"/>
        <end position="478"/>
    </location>
</feature>
<evidence type="ECO:0000259" key="3">
    <source>
        <dbReference type="Pfam" id="PF00535"/>
    </source>
</evidence>
<dbReference type="Proteomes" id="UP000199514">
    <property type="component" value="Unassembled WGS sequence"/>
</dbReference>
<evidence type="ECO:0000313" key="5">
    <source>
        <dbReference type="EMBL" id="SFC62328.1"/>
    </source>
</evidence>
<dbReference type="RefSeq" id="WP_091513326.1">
    <property type="nucleotide sequence ID" value="NZ_FOLE01000007.1"/>
</dbReference>
<feature type="domain" description="Glycosyltransferase 2-like" evidence="3">
    <location>
        <begin position="255"/>
        <end position="404"/>
    </location>
</feature>
<keyword evidence="1 5" id="KW-0808">Transferase</keyword>
<sequence>MKIQISAVIIAFNEEKNIARCLRSLQGVADEVIIIDSFSVDKTVEIATSLGAKVQQRAFDGYASQKNYGNDLAQNDWILSLDADEELSPILKESILQAKANPQADAYKFNRAIFYFNQWIRHGNSYPDCKVRLWNKQKGSWGGGSVHETLQLTAGTKTAKLAGDLYHYSYESVEAQAAQGNKYTSLAAADMFASGKRATWGKLLLSPVSNFLKGYFFRGGLLDGKQGLGVSAMFAHGVFLKYLKLFALQESFKISLIISTYNRKDALELVLLSVLQQTQMPFEVIVADDGSRADTQELIASFQSKFSVPLRHCWHADEGFKLSQIRNKAMAMAQGDYLVSIDGDMVLNRHFVADQRALAQKGFFVQGSRVLLSDEKTKEVLAQKNINIRWWDSGIKNRFNAMHIPFMMRRMAKKRDDIRAIRGCSMAFWREDCIRINGFNEAIIGWGREDSEFAVRLINSGVYRHNIKFAAVAYHLYHPENSRATLPENDRILADAIAHKATYCEKGINAYLS</sequence>
<reference evidence="5 6" key="1">
    <citation type="submission" date="2016-10" db="EMBL/GenBank/DDBJ databases">
        <authorList>
            <person name="de Groot N.N."/>
        </authorList>
    </citation>
    <scope>NUCLEOTIDE SEQUENCE [LARGE SCALE GENOMIC DNA]</scope>
    <source>
        <strain evidence="5 6">DSM 6793</strain>
    </source>
</reference>
<evidence type="ECO:0000256" key="2">
    <source>
        <dbReference type="ARBA" id="ARBA00038494"/>
    </source>
</evidence>
<keyword evidence="6" id="KW-1185">Reference proteome</keyword>
<proteinExistence type="inferred from homology"/>
<dbReference type="InterPro" id="IPR027791">
    <property type="entry name" value="Galactosyl_T_C"/>
</dbReference>
<dbReference type="AlphaFoldDB" id="A0A1I1KUC1"/>
<dbReference type="GO" id="GO:0016757">
    <property type="term" value="F:glycosyltransferase activity"/>
    <property type="evidence" value="ECO:0007669"/>
    <property type="project" value="UniProtKB-KW"/>
</dbReference>
<evidence type="ECO:0000313" key="6">
    <source>
        <dbReference type="Proteomes" id="UP000199514"/>
    </source>
</evidence>
<dbReference type="CDD" id="cd06420">
    <property type="entry name" value="GT2_Chondriotin_Pol_N"/>
    <property type="match status" value="1"/>
</dbReference>
<dbReference type="Pfam" id="PF00535">
    <property type="entry name" value="Glycos_transf_2"/>
    <property type="match status" value="2"/>
</dbReference>
<dbReference type="InterPro" id="IPR029044">
    <property type="entry name" value="Nucleotide-diphossugar_trans"/>
</dbReference>
<dbReference type="EMBL" id="FOLE01000007">
    <property type="protein sequence ID" value="SFC62328.1"/>
    <property type="molecule type" value="Genomic_DNA"/>
</dbReference>
<protein>
    <submittedName>
        <fullName evidence="5">N-terminal domain of galactosyltransferase</fullName>
    </submittedName>
</protein>
<dbReference type="SUPFAM" id="SSF53448">
    <property type="entry name" value="Nucleotide-diphospho-sugar transferases"/>
    <property type="match status" value="2"/>
</dbReference>
<organism evidence="5 6">
    <name type="scientific">Flexibacter flexilis DSM 6793</name>
    <dbReference type="NCBI Taxonomy" id="927664"/>
    <lineage>
        <taxon>Bacteria</taxon>
        <taxon>Pseudomonadati</taxon>
        <taxon>Bacteroidota</taxon>
        <taxon>Cytophagia</taxon>
        <taxon>Cytophagales</taxon>
        <taxon>Flexibacteraceae</taxon>
        <taxon>Flexibacter</taxon>
    </lineage>
</organism>
<dbReference type="PANTHER" id="PTHR43630:SF2">
    <property type="entry name" value="GLYCOSYLTRANSFERASE"/>
    <property type="match status" value="1"/>
</dbReference>
<dbReference type="OrthoDB" id="9815923at2"/>
<dbReference type="PANTHER" id="PTHR43630">
    <property type="entry name" value="POLY-BETA-1,6-N-ACETYL-D-GLUCOSAMINE SYNTHASE"/>
    <property type="match status" value="1"/>
</dbReference>
<dbReference type="CDD" id="cd02511">
    <property type="entry name" value="Beta4Glucosyltransferase"/>
    <property type="match status" value="1"/>
</dbReference>
<dbReference type="InterPro" id="IPR001173">
    <property type="entry name" value="Glyco_trans_2-like"/>
</dbReference>
<evidence type="ECO:0000256" key="1">
    <source>
        <dbReference type="ARBA" id="ARBA00022679"/>
    </source>
</evidence>
<dbReference type="STRING" id="927664.SAMN05421780_107142"/>
<comment type="similarity">
    <text evidence="2">Belongs to the glycosyltransferase 2 family. WaaE/KdtX subfamily.</text>
</comment>
<dbReference type="Pfam" id="PF02709">
    <property type="entry name" value="Glyco_transf_7C"/>
    <property type="match status" value="1"/>
</dbReference>
<name>A0A1I1KUC1_9BACT</name>
<feature type="domain" description="Glycosyltransferase 2-like" evidence="3">
    <location>
        <begin position="6"/>
        <end position="125"/>
    </location>
</feature>
<accession>A0A1I1KUC1</accession>
<gene>
    <name evidence="5" type="ORF">SAMN05421780_107142</name>
</gene>
<dbReference type="Gene3D" id="3.90.550.10">
    <property type="entry name" value="Spore Coat Polysaccharide Biosynthesis Protein SpsA, Chain A"/>
    <property type="match status" value="2"/>
</dbReference>
<keyword evidence="5" id="KW-0328">Glycosyltransferase</keyword>